<dbReference type="GO" id="GO:0003725">
    <property type="term" value="F:double-stranded RNA binding"/>
    <property type="evidence" value="ECO:0007669"/>
    <property type="project" value="UniProtKB-UniRule"/>
</dbReference>
<feature type="binding site" evidence="14">
    <location>
        <position position="240"/>
    </location>
    <ligand>
        <name>ATP</name>
        <dbReference type="ChEBI" id="CHEBI:30616"/>
    </ligand>
</feature>
<keyword evidence="8 13" id="KW-0548">Nucleotidyltransferase</keyword>
<dbReference type="STRING" id="36842.SAMN02194393_01466"/>
<keyword evidence="10 13" id="KW-0067">ATP-binding</keyword>
<feature type="binding site" evidence="14">
    <location>
        <position position="184"/>
    </location>
    <ligand>
        <name>L-threonine</name>
        <dbReference type="ChEBI" id="CHEBI:57926"/>
    </ligand>
</feature>
<evidence type="ECO:0000256" key="13">
    <source>
        <dbReference type="PIRNR" id="PIRNR004930"/>
    </source>
</evidence>
<feature type="binding site" evidence="14">
    <location>
        <position position="146"/>
    </location>
    <ligand>
        <name>ATP</name>
        <dbReference type="ChEBI" id="CHEBI:30616"/>
    </ligand>
</feature>
<organism evidence="16 17">
    <name type="scientific">Maledivibacter halophilus</name>
    <dbReference type="NCBI Taxonomy" id="36842"/>
    <lineage>
        <taxon>Bacteria</taxon>
        <taxon>Bacillati</taxon>
        <taxon>Bacillota</taxon>
        <taxon>Clostridia</taxon>
        <taxon>Peptostreptococcales</taxon>
        <taxon>Caminicellaceae</taxon>
        <taxon>Maledivibacter</taxon>
    </lineage>
</organism>
<dbReference type="Gene3D" id="3.90.870.10">
    <property type="entry name" value="DHBP synthase"/>
    <property type="match status" value="1"/>
</dbReference>
<evidence type="ECO:0000256" key="12">
    <source>
        <dbReference type="ARBA" id="ARBA00048366"/>
    </source>
</evidence>
<dbReference type="EMBL" id="FUZT01000003">
    <property type="protein sequence ID" value="SKC56476.1"/>
    <property type="molecule type" value="Genomic_DNA"/>
</dbReference>
<evidence type="ECO:0000256" key="9">
    <source>
        <dbReference type="ARBA" id="ARBA00022741"/>
    </source>
</evidence>
<feature type="binding site" evidence="14">
    <location>
        <position position="38"/>
    </location>
    <ligand>
        <name>L-threonine</name>
        <dbReference type="ChEBI" id="CHEBI:57926"/>
    </ligand>
</feature>
<evidence type="ECO:0000256" key="2">
    <source>
        <dbReference type="ARBA" id="ARBA00007663"/>
    </source>
</evidence>
<keyword evidence="7 13" id="KW-0819">tRNA processing</keyword>
<dbReference type="FunFam" id="3.90.870.10:FF:000008">
    <property type="entry name" value="Threonylcarbamoyl-AMP synthase"/>
    <property type="match status" value="1"/>
</dbReference>
<feature type="binding site" evidence="14">
    <location>
        <position position="65"/>
    </location>
    <ligand>
        <name>ATP</name>
        <dbReference type="ChEBI" id="CHEBI:30616"/>
    </ligand>
</feature>
<dbReference type="NCBIfam" id="TIGR00057">
    <property type="entry name" value="L-threonylcarbamoyladenylate synthase"/>
    <property type="match status" value="1"/>
</dbReference>
<evidence type="ECO:0000313" key="17">
    <source>
        <dbReference type="Proteomes" id="UP000190285"/>
    </source>
</evidence>
<comment type="catalytic activity">
    <reaction evidence="12 13">
        <text>L-threonine + hydrogencarbonate + ATP = L-threonylcarbamoyladenylate + diphosphate + H2O</text>
        <dbReference type="Rhea" id="RHEA:36407"/>
        <dbReference type="ChEBI" id="CHEBI:15377"/>
        <dbReference type="ChEBI" id="CHEBI:17544"/>
        <dbReference type="ChEBI" id="CHEBI:30616"/>
        <dbReference type="ChEBI" id="CHEBI:33019"/>
        <dbReference type="ChEBI" id="CHEBI:57926"/>
        <dbReference type="ChEBI" id="CHEBI:73682"/>
        <dbReference type="EC" id="2.7.7.87"/>
    </reaction>
</comment>
<dbReference type="AlphaFoldDB" id="A0A1T5JYN6"/>
<dbReference type="InterPro" id="IPR005145">
    <property type="entry name" value="Sua5_C"/>
</dbReference>
<dbReference type="InterPro" id="IPR006070">
    <property type="entry name" value="Sua5-like_dom"/>
</dbReference>
<dbReference type="OrthoDB" id="9814580at2"/>
<dbReference type="EC" id="2.7.7.87" evidence="3 13"/>
<comment type="subcellular location">
    <subcellularLocation>
        <location evidence="1 13">Cytoplasm</location>
    </subcellularLocation>
</comment>
<dbReference type="GO" id="GO:0005737">
    <property type="term" value="C:cytoplasm"/>
    <property type="evidence" value="ECO:0007669"/>
    <property type="project" value="UniProtKB-SubCell"/>
</dbReference>
<dbReference type="GO" id="GO:0000049">
    <property type="term" value="F:tRNA binding"/>
    <property type="evidence" value="ECO:0007669"/>
    <property type="project" value="TreeGrafter"/>
</dbReference>
<keyword evidence="17" id="KW-1185">Reference proteome</keyword>
<feature type="binding site" evidence="14">
    <location>
        <position position="144"/>
    </location>
    <ligand>
        <name>ATP</name>
        <dbReference type="ChEBI" id="CHEBI:30616"/>
    </ligand>
</feature>
<feature type="binding site" evidence="14">
    <location>
        <position position="154"/>
    </location>
    <ligand>
        <name>ATP</name>
        <dbReference type="ChEBI" id="CHEBI:30616"/>
    </ligand>
</feature>
<comment type="function">
    <text evidence="13">Required for the formation of a threonylcarbamoyl group on adenosine at position 37 (t(6)A37) in tRNAs that read codons beginning with adenine.</text>
</comment>
<accession>A0A1T5JYN6</accession>
<protein>
    <recommendedName>
        <fullName evidence="4 13">Threonylcarbamoyl-AMP synthase</fullName>
        <shortName evidence="13">TC-AMP synthase</shortName>
        <ecNumber evidence="3 13">2.7.7.87</ecNumber>
    </recommendedName>
    <alternativeName>
        <fullName evidence="11 13">L-threonylcarbamoyladenylate synthase</fullName>
    </alternativeName>
</protein>
<dbReference type="GO" id="GO:0008033">
    <property type="term" value="P:tRNA processing"/>
    <property type="evidence" value="ECO:0007669"/>
    <property type="project" value="UniProtKB-KW"/>
</dbReference>
<dbReference type="SUPFAM" id="SSF55821">
    <property type="entry name" value="YrdC/RibB"/>
    <property type="match status" value="1"/>
</dbReference>
<proteinExistence type="inferred from homology"/>
<keyword evidence="6 13" id="KW-0808">Transferase</keyword>
<feature type="binding site" evidence="14">
    <location>
        <position position="124"/>
    </location>
    <ligand>
        <name>L-threonine</name>
        <dbReference type="ChEBI" id="CHEBI:57926"/>
    </ligand>
</feature>
<dbReference type="GO" id="GO:0061710">
    <property type="term" value="F:L-threonylcarbamoyladenylate synthase"/>
    <property type="evidence" value="ECO:0007669"/>
    <property type="project" value="UniProtKB-EC"/>
</dbReference>
<dbReference type="RefSeq" id="WP_079490494.1">
    <property type="nucleotide sequence ID" value="NZ_FUZT01000003.1"/>
</dbReference>
<feature type="binding site" evidence="14">
    <location>
        <position position="120"/>
    </location>
    <ligand>
        <name>ATP</name>
        <dbReference type="ChEBI" id="CHEBI:30616"/>
    </ligand>
</feature>
<dbReference type="PANTHER" id="PTHR17490:SF16">
    <property type="entry name" value="THREONYLCARBAMOYL-AMP SYNTHASE"/>
    <property type="match status" value="1"/>
</dbReference>
<feature type="binding site" evidence="14">
    <location>
        <position position="198"/>
    </location>
    <ligand>
        <name>ATP</name>
        <dbReference type="ChEBI" id="CHEBI:30616"/>
    </ligand>
</feature>
<feature type="binding site" evidence="14">
    <location>
        <position position="61"/>
    </location>
    <ligand>
        <name>ATP</name>
        <dbReference type="ChEBI" id="CHEBI:30616"/>
    </ligand>
</feature>
<evidence type="ECO:0000256" key="10">
    <source>
        <dbReference type="ARBA" id="ARBA00022840"/>
    </source>
</evidence>
<dbReference type="Gene3D" id="3.40.50.11030">
    <property type="entry name" value="Threonylcarbamoyl-AMP synthase, C-terminal domain"/>
    <property type="match status" value="1"/>
</dbReference>
<evidence type="ECO:0000256" key="7">
    <source>
        <dbReference type="ARBA" id="ARBA00022694"/>
    </source>
</evidence>
<evidence type="ECO:0000256" key="4">
    <source>
        <dbReference type="ARBA" id="ARBA00015492"/>
    </source>
</evidence>
<dbReference type="InterPro" id="IPR017945">
    <property type="entry name" value="DHBP_synth_RibB-like_a/b_dom"/>
</dbReference>
<evidence type="ECO:0000256" key="8">
    <source>
        <dbReference type="ARBA" id="ARBA00022695"/>
    </source>
</evidence>
<evidence type="ECO:0000313" key="16">
    <source>
        <dbReference type="EMBL" id="SKC56476.1"/>
    </source>
</evidence>
<dbReference type="GO" id="GO:0006450">
    <property type="term" value="P:regulation of translational fidelity"/>
    <property type="evidence" value="ECO:0007669"/>
    <property type="project" value="TreeGrafter"/>
</dbReference>
<evidence type="ECO:0000256" key="3">
    <source>
        <dbReference type="ARBA" id="ARBA00012584"/>
    </source>
</evidence>
<gene>
    <name evidence="16" type="ORF">SAMN02194393_01466</name>
</gene>
<evidence type="ECO:0000256" key="6">
    <source>
        <dbReference type="ARBA" id="ARBA00022679"/>
    </source>
</evidence>
<dbReference type="Proteomes" id="UP000190285">
    <property type="component" value="Unassembled WGS sequence"/>
</dbReference>
<evidence type="ECO:0000259" key="15">
    <source>
        <dbReference type="PROSITE" id="PS51163"/>
    </source>
</evidence>
<comment type="similarity">
    <text evidence="2 13">Belongs to the SUA5 family.</text>
</comment>
<keyword evidence="9 13" id="KW-0547">Nucleotide-binding</keyword>
<evidence type="ECO:0000256" key="5">
    <source>
        <dbReference type="ARBA" id="ARBA00022490"/>
    </source>
</evidence>
<dbReference type="PROSITE" id="PS51163">
    <property type="entry name" value="YRDC"/>
    <property type="match status" value="1"/>
</dbReference>
<dbReference type="Pfam" id="PF01300">
    <property type="entry name" value="Sua5_yciO_yrdC"/>
    <property type="match status" value="1"/>
</dbReference>
<reference evidence="16 17" key="1">
    <citation type="submission" date="2017-02" db="EMBL/GenBank/DDBJ databases">
        <authorList>
            <person name="Peterson S.W."/>
        </authorList>
    </citation>
    <scope>NUCLEOTIDE SEQUENCE [LARGE SCALE GENOMIC DNA]</scope>
    <source>
        <strain evidence="16 17">M1</strain>
    </source>
</reference>
<name>A0A1T5JYN6_9FIRM</name>
<sequence length="351" mass="38032">MIKTSIIYIDKENIDIDRLEKSAKILKNGGTVAFPTETVYGLGANALDEDAVKKIFQAKGRPSDNPLIVHIARYEDIHRLIKELPEKAEKLINAFWPGPLTLIFKKSSLVPKSVTGGLDTVAVRMPSHPIAKALIELSSVPIAAPSANISGKPSTTKETHVLKDLKGRVDAIICGGDVDVGVESTVVDITVDTPMILRPGGVTKEELEKVIGEVEVDPAVKNSGAGEFIPKSPGMKYTHYSPNADVILISGELDNMVRGIEELRLAKESEGYRVGIMATDETKDKYKGGAIISVGKRGSLETVAANLFKVLREFDEKGVDIILAETFEERNIGQAIMNRLMKAAGHNVVRV</sequence>
<dbReference type="PANTHER" id="PTHR17490">
    <property type="entry name" value="SUA5"/>
    <property type="match status" value="1"/>
</dbReference>
<dbReference type="PIRSF" id="PIRSF004930">
    <property type="entry name" value="Tln_factor_SUA5"/>
    <property type="match status" value="1"/>
</dbReference>
<evidence type="ECO:0000256" key="14">
    <source>
        <dbReference type="PIRSR" id="PIRSR004930-1"/>
    </source>
</evidence>
<feature type="binding site" evidence="14">
    <location>
        <position position="70"/>
    </location>
    <ligand>
        <name>L-threonine</name>
        <dbReference type="ChEBI" id="CHEBI:57926"/>
    </ligand>
</feature>
<evidence type="ECO:0000256" key="1">
    <source>
        <dbReference type="ARBA" id="ARBA00004496"/>
    </source>
</evidence>
<keyword evidence="5 13" id="KW-0963">Cytoplasm</keyword>
<evidence type="ECO:0000256" key="11">
    <source>
        <dbReference type="ARBA" id="ARBA00029774"/>
    </source>
</evidence>
<dbReference type="GO" id="GO:0005524">
    <property type="term" value="F:ATP binding"/>
    <property type="evidence" value="ECO:0007669"/>
    <property type="project" value="UniProtKB-UniRule"/>
</dbReference>
<feature type="domain" description="YrdC-like" evidence="15">
    <location>
        <begin position="16"/>
        <end position="202"/>
    </location>
</feature>
<dbReference type="FunFam" id="3.40.50.11030:FF:000001">
    <property type="entry name" value="Threonylcarbamoyl-AMP synthase"/>
    <property type="match status" value="1"/>
</dbReference>
<dbReference type="InterPro" id="IPR050156">
    <property type="entry name" value="TC-AMP_synthase_SUA5"/>
</dbReference>
<dbReference type="InterPro" id="IPR010923">
    <property type="entry name" value="T(6)A37_SUA5"/>
</dbReference>
<dbReference type="Pfam" id="PF03481">
    <property type="entry name" value="Sua5_C"/>
    <property type="match status" value="1"/>
</dbReference>
<dbReference type="InterPro" id="IPR038385">
    <property type="entry name" value="Sua5/YwlC_C"/>
</dbReference>